<sequence length="123" mass="13630">MGLAWLPRASAEPPPAAALWNADRSAAAASMPAATGAGLFVFLRQDDGSFRSIDASRVEDANLGKLGRARSEFERIETRPVRWLPRSGGLFRITVQTRAWRQGRRETAEELLVLRPDGTVLWR</sequence>
<evidence type="ECO:0000313" key="1">
    <source>
        <dbReference type="EMBL" id="ROU07906.1"/>
    </source>
</evidence>
<evidence type="ECO:0000313" key="2">
    <source>
        <dbReference type="Proteomes" id="UP000275910"/>
    </source>
</evidence>
<dbReference type="Proteomes" id="UP000275910">
    <property type="component" value="Unassembled WGS sequence"/>
</dbReference>
<dbReference type="AlphaFoldDB" id="A0A3N2RKP9"/>
<proteinExistence type="predicted"/>
<organism evidence="1 2">
    <name type="scientific">Lysobacter enzymogenes</name>
    <dbReference type="NCBI Taxonomy" id="69"/>
    <lineage>
        <taxon>Bacteria</taxon>
        <taxon>Pseudomonadati</taxon>
        <taxon>Pseudomonadota</taxon>
        <taxon>Gammaproteobacteria</taxon>
        <taxon>Lysobacterales</taxon>
        <taxon>Lysobacteraceae</taxon>
        <taxon>Lysobacter</taxon>
    </lineage>
</organism>
<comment type="caution">
    <text evidence="1">The sequence shown here is derived from an EMBL/GenBank/DDBJ whole genome shotgun (WGS) entry which is preliminary data.</text>
</comment>
<protein>
    <submittedName>
        <fullName evidence="1">Uncharacterized protein</fullName>
    </submittedName>
</protein>
<name>A0A3N2RKP9_LYSEN</name>
<reference evidence="1 2" key="1">
    <citation type="submission" date="2018-10" db="EMBL/GenBank/DDBJ databases">
        <title>The genome of Lysobacter enzymogenes OH11.</title>
        <authorList>
            <person name="Liu F."/>
            <person name="Zhao Y."/>
            <person name="Qian G."/>
            <person name="Chen Y."/>
            <person name="Xu H."/>
        </authorList>
    </citation>
    <scope>NUCLEOTIDE SEQUENCE [LARGE SCALE GENOMIC DNA]</scope>
    <source>
        <strain evidence="1 2">OH11</strain>
    </source>
</reference>
<dbReference type="EMBL" id="RCTY01000019">
    <property type="protein sequence ID" value="ROU07906.1"/>
    <property type="molecule type" value="Genomic_DNA"/>
</dbReference>
<gene>
    <name evidence="1" type="ORF">D9T17_06810</name>
</gene>
<accession>A0A3N2RKP9</accession>